<dbReference type="EMBL" id="FQVU01000002">
    <property type="protein sequence ID" value="SHG17582.1"/>
    <property type="molecule type" value="Genomic_DNA"/>
</dbReference>
<dbReference type="Pfam" id="PF05960">
    <property type="entry name" value="DUF885"/>
    <property type="match status" value="1"/>
</dbReference>
<dbReference type="AlphaFoldDB" id="A0A1M5HP28"/>
<dbReference type="OrthoDB" id="9760040at2"/>
<evidence type="ECO:0000313" key="1">
    <source>
        <dbReference type="EMBL" id="SHG17582.1"/>
    </source>
</evidence>
<dbReference type="PANTHER" id="PTHR33361">
    <property type="entry name" value="GLR0591 PROTEIN"/>
    <property type="match status" value="1"/>
</dbReference>
<dbReference type="STRING" id="1206085.SAMN05443575_1583"/>
<dbReference type="Proteomes" id="UP000186132">
    <property type="component" value="Unassembled WGS sequence"/>
</dbReference>
<name>A0A1M5HP28_9ACTN</name>
<dbReference type="PANTHER" id="PTHR33361:SF2">
    <property type="entry name" value="DUF885 DOMAIN-CONTAINING PROTEIN"/>
    <property type="match status" value="1"/>
</dbReference>
<organism evidence="1 2">
    <name type="scientific">Jatrophihabitans endophyticus</name>
    <dbReference type="NCBI Taxonomy" id="1206085"/>
    <lineage>
        <taxon>Bacteria</taxon>
        <taxon>Bacillati</taxon>
        <taxon>Actinomycetota</taxon>
        <taxon>Actinomycetes</taxon>
        <taxon>Jatrophihabitantales</taxon>
        <taxon>Jatrophihabitantaceae</taxon>
        <taxon>Jatrophihabitans</taxon>
    </lineage>
</organism>
<accession>A0A1M5HP28</accession>
<protein>
    <submittedName>
        <fullName evidence="1">Uncharacterized conserved protein, DUF885 familyt</fullName>
    </submittedName>
</protein>
<keyword evidence="2" id="KW-1185">Reference proteome</keyword>
<dbReference type="RefSeq" id="WP_073388304.1">
    <property type="nucleotide sequence ID" value="NZ_FQVU01000002.1"/>
</dbReference>
<sequence>MTSPAPSARAIADRLATVLLEAEPFVASGLGLREYDALVPDPSRAAADELDRRLREVAAEVAALPAEATRPGSPERITAAAVAAVCERTRLELAARESEYTVTAMPYVGPPAALATAARTVLVDDRAAADYLTRLRSLPDWIDGTAARLDEGAAAGCFPVASLVESAVAWADRTLAEGVPAAFTAAVPADASAAWRAELEAVVTGAVVPSLRSWRDRVAALLSRSRPDDAAGLWALPDGAAAYRRAVAVHTTLPYEPQELHRIGLAEVARLERRAVELGAELGLHDLAAVVRAVRESSGELAPEAALRRAREAVARAEERAGEIMPAPLPAPCAVEPMPTTVAQSGMAPHYSRPRADGSRPGTYWFNTQRPSAGAGWDLEAVAFHETVPGHHSQLARAAILPDLPLLQQLSITVHAEGWGLYAERLADEFGLLSDVRAQLGAVYIEMHRAARLVVDTGLHALRWTRQQARDYLIEHVALPEQFLLDEVDRYIARPGQALAYQAGLREIVRLRAHAEDALAAAFDLPGFNAALVDSGSVTMPVLALVVDDWIAARR</sequence>
<evidence type="ECO:0000313" key="2">
    <source>
        <dbReference type="Proteomes" id="UP000186132"/>
    </source>
</evidence>
<proteinExistence type="predicted"/>
<reference evidence="1 2" key="1">
    <citation type="submission" date="2016-11" db="EMBL/GenBank/DDBJ databases">
        <authorList>
            <person name="Jaros S."/>
            <person name="Januszkiewicz K."/>
            <person name="Wedrychowicz H."/>
        </authorList>
    </citation>
    <scope>NUCLEOTIDE SEQUENCE [LARGE SCALE GENOMIC DNA]</scope>
    <source>
        <strain evidence="1 2">DSM 45627</strain>
    </source>
</reference>
<gene>
    <name evidence="1" type="ORF">SAMN05443575_1583</name>
</gene>
<dbReference type="InterPro" id="IPR010281">
    <property type="entry name" value="DUF885"/>
</dbReference>